<reference evidence="1 2" key="1">
    <citation type="submission" date="2023-11" db="EMBL/GenBank/DDBJ databases">
        <title>Halocaridina rubra genome assembly.</title>
        <authorList>
            <person name="Smith C."/>
        </authorList>
    </citation>
    <scope>NUCLEOTIDE SEQUENCE [LARGE SCALE GENOMIC DNA]</scope>
    <source>
        <strain evidence="1">EP-1</strain>
        <tissue evidence="1">Whole</tissue>
    </source>
</reference>
<name>A0AAN9A0W2_HALRR</name>
<sequence>SHRLPRSSPPQMPYVAIGNETHRGGPAPHNFYQPYGRFKHCRGPMDFASSSNTCL</sequence>
<accession>A0AAN9A0W2</accession>
<keyword evidence="2" id="KW-1185">Reference proteome</keyword>
<gene>
    <name evidence="1" type="ORF">SK128_024676</name>
</gene>
<comment type="caution">
    <text evidence="1">The sequence shown here is derived from an EMBL/GenBank/DDBJ whole genome shotgun (WGS) entry which is preliminary data.</text>
</comment>
<feature type="non-terminal residue" evidence="1">
    <location>
        <position position="1"/>
    </location>
</feature>
<evidence type="ECO:0000313" key="2">
    <source>
        <dbReference type="Proteomes" id="UP001381693"/>
    </source>
</evidence>
<dbReference type="AlphaFoldDB" id="A0AAN9A0W2"/>
<proteinExistence type="predicted"/>
<protein>
    <submittedName>
        <fullName evidence="1">Uncharacterized protein</fullName>
    </submittedName>
</protein>
<organism evidence="1 2">
    <name type="scientific">Halocaridina rubra</name>
    <name type="common">Hawaiian red shrimp</name>
    <dbReference type="NCBI Taxonomy" id="373956"/>
    <lineage>
        <taxon>Eukaryota</taxon>
        <taxon>Metazoa</taxon>
        <taxon>Ecdysozoa</taxon>
        <taxon>Arthropoda</taxon>
        <taxon>Crustacea</taxon>
        <taxon>Multicrustacea</taxon>
        <taxon>Malacostraca</taxon>
        <taxon>Eumalacostraca</taxon>
        <taxon>Eucarida</taxon>
        <taxon>Decapoda</taxon>
        <taxon>Pleocyemata</taxon>
        <taxon>Caridea</taxon>
        <taxon>Atyoidea</taxon>
        <taxon>Atyidae</taxon>
        <taxon>Halocaridina</taxon>
    </lineage>
</organism>
<evidence type="ECO:0000313" key="1">
    <source>
        <dbReference type="EMBL" id="KAK7076161.1"/>
    </source>
</evidence>
<dbReference type="EMBL" id="JAXCGZ010009807">
    <property type="protein sequence ID" value="KAK7076161.1"/>
    <property type="molecule type" value="Genomic_DNA"/>
</dbReference>
<dbReference type="Proteomes" id="UP001381693">
    <property type="component" value="Unassembled WGS sequence"/>
</dbReference>